<keyword evidence="1" id="KW-0812">Transmembrane</keyword>
<sequence length="283" mass="31622">MEEISNFVKKNPAISMYVLASILGVGMLSPIIAGVVPKDSIVLLIAAYSASLTGVILTMIASGKAGLRKMFDRLRIWRVGIGWWAFALFALVPMYLGGMVLGNLFIGSSLDLSHVPPLYMFIPLFIMKFLVDAGFGEELGWRGFLLPRIQARHNALVSSIIVGIVWGLWHLPFFIIDLDFPPYYELGQAYGVIPSLIGYIIFFMIPWTILYTWVYNNTKGSLLLAFVFHSSQAWFGLFLDTDNLIGPYLGYTVIITIIAIVVVWVYGAKNLSRNNERIIIQDA</sequence>
<comment type="caution">
    <text evidence="3">The sequence shown here is derived from an EMBL/GenBank/DDBJ whole genome shotgun (WGS) entry which is preliminary data.</text>
</comment>
<gene>
    <name evidence="3" type="ORF">KDK67_07800</name>
</gene>
<dbReference type="InterPro" id="IPR003675">
    <property type="entry name" value="Rce1/LyrA-like_dom"/>
</dbReference>
<keyword evidence="3" id="KW-0482">Metalloprotease</keyword>
<feature type="transmembrane region" description="Helical" evidence="1">
    <location>
        <begin position="81"/>
        <end position="106"/>
    </location>
</feature>
<evidence type="ECO:0000256" key="1">
    <source>
        <dbReference type="SAM" id="Phobius"/>
    </source>
</evidence>
<dbReference type="RefSeq" id="WP_250868242.1">
    <property type="nucleotide sequence ID" value="NZ_JAGSOI010000027.1"/>
</dbReference>
<dbReference type="EMBL" id="JAGSOI010000027">
    <property type="protein sequence ID" value="MCM1986894.1"/>
    <property type="molecule type" value="Genomic_DNA"/>
</dbReference>
<dbReference type="PANTHER" id="PTHR35797:SF1">
    <property type="entry name" value="PROTEASE"/>
    <property type="match status" value="1"/>
</dbReference>
<dbReference type="GO" id="GO:0004175">
    <property type="term" value="F:endopeptidase activity"/>
    <property type="evidence" value="ECO:0007669"/>
    <property type="project" value="UniProtKB-ARBA"/>
</dbReference>
<feature type="transmembrane region" description="Helical" evidence="1">
    <location>
        <begin position="155"/>
        <end position="176"/>
    </location>
</feature>
<feature type="transmembrane region" description="Helical" evidence="1">
    <location>
        <begin position="222"/>
        <end position="239"/>
    </location>
</feature>
<evidence type="ECO:0000313" key="3">
    <source>
        <dbReference type="EMBL" id="MCM1986894.1"/>
    </source>
</evidence>
<feature type="transmembrane region" description="Helical" evidence="1">
    <location>
        <begin position="118"/>
        <end position="135"/>
    </location>
</feature>
<feature type="transmembrane region" description="Helical" evidence="1">
    <location>
        <begin position="12"/>
        <end position="35"/>
    </location>
</feature>
<feature type="domain" description="CAAX prenyl protease 2/Lysostaphin resistance protein A-like" evidence="2">
    <location>
        <begin position="124"/>
        <end position="231"/>
    </location>
</feature>
<keyword evidence="1" id="KW-1133">Transmembrane helix</keyword>
<name>A0A9E4ZGT7_9EURY</name>
<feature type="transmembrane region" description="Helical" evidence="1">
    <location>
        <begin position="41"/>
        <end position="60"/>
    </location>
</feature>
<organism evidence="3 4">
    <name type="scientific">Methanococcoides seepicolus</name>
    <dbReference type="NCBI Taxonomy" id="2828780"/>
    <lineage>
        <taxon>Archaea</taxon>
        <taxon>Methanobacteriati</taxon>
        <taxon>Methanobacteriota</taxon>
        <taxon>Stenosarchaea group</taxon>
        <taxon>Methanomicrobia</taxon>
        <taxon>Methanosarcinales</taxon>
        <taxon>Methanosarcinaceae</taxon>
        <taxon>Methanococcoides</taxon>
    </lineage>
</organism>
<reference evidence="3" key="1">
    <citation type="journal article" date="2021" name="mSystems">
        <title>Bacteria and Archaea Synergistically Convert Glycine Betaine to Biogenic Methane in the Formosa Cold Seep of the South China Sea.</title>
        <authorList>
            <person name="Li L."/>
            <person name="Zhang W."/>
            <person name="Zhang S."/>
            <person name="Song L."/>
            <person name="Sun Q."/>
            <person name="Zhang H."/>
            <person name="Xiang H."/>
            <person name="Dong X."/>
        </authorList>
    </citation>
    <scope>NUCLEOTIDE SEQUENCE</scope>
    <source>
        <strain evidence="3">LLY</strain>
    </source>
</reference>
<keyword evidence="4" id="KW-1185">Reference proteome</keyword>
<evidence type="ECO:0000259" key="2">
    <source>
        <dbReference type="Pfam" id="PF02517"/>
    </source>
</evidence>
<protein>
    <submittedName>
        <fullName evidence="3">CPBP family intramembrane metalloprotease</fullName>
    </submittedName>
</protein>
<dbReference type="Pfam" id="PF02517">
    <property type="entry name" value="Rce1-like"/>
    <property type="match status" value="1"/>
</dbReference>
<evidence type="ECO:0000313" key="4">
    <source>
        <dbReference type="Proteomes" id="UP001056766"/>
    </source>
</evidence>
<keyword evidence="3" id="KW-0645">Protease</keyword>
<keyword evidence="3" id="KW-0378">Hydrolase</keyword>
<keyword evidence="1" id="KW-0472">Membrane</keyword>
<dbReference type="Proteomes" id="UP001056766">
    <property type="component" value="Unassembled WGS sequence"/>
</dbReference>
<dbReference type="GO" id="GO:0080120">
    <property type="term" value="P:CAAX-box protein maturation"/>
    <property type="evidence" value="ECO:0007669"/>
    <property type="project" value="UniProtKB-ARBA"/>
</dbReference>
<feature type="transmembrane region" description="Helical" evidence="1">
    <location>
        <begin position="245"/>
        <end position="267"/>
    </location>
</feature>
<dbReference type="GO" id="GO:0008237">
    <property type="term" value="F:metallopeptidase activity"/>
    <property type="evidence" value="ECO:0007669"/>
    <property type="project" value="UniProtKB-KW"/>
</dbReference>
<accession>A0A9E4ZGT7</accession>
<dbReference type="AlphaFoldDB" id="A0A9E4ZGT7"/>
<reference evidence="3" key="2">
    <citation type="submission" date="2021-04" db="EMBL/GenBank/DDBJ databases">
        <authorList>
            <person name="Dong X."/>
        </authorList>
    </citation>
    <scope>NUCLEOTIDE SEQUENCE</scope>
    <source>
        <strain evidence="3">LLY</strain>
    </source>
</reference>
<dbReference type="InterPro" id="IPR042150">
    <property type="entry name" value="MmRce1-like"/>
</dbReference>
<feature type="transmembrane region" description="Helical" evidence="1">
    <location>
        <begin position="196"/>
        <end position="215"/>
    </location>
</feature>
<dbReference type="PANTHER" id="PTHR35797">
    <property type="entry name" value="PROTEASE-RELATED"/>
    <property type="match status" value="1"/>
</dbReference>
<proteinExistence type="predicted"/>